<dbReference type="Pfam" id="PF08447">
    <property type="entry name" value="PAS_3"/>
    <property type="match status" value="1"/>
</dbReference>
<reference evidence="12" key="1">
    <citation type="journal article" date="2019" name="Int. J. Syst. Evol. Microbiol.">
        <title>The Global Catalogue of Microorganisms (GCM) 10K type strain sequencing project: providing services to taxonomists for standard genome sequencing and annotation.</title>
        <authorList>
            <consortium name="The Broad Institute Genomics Platform"/>
            <consortium name="The Broad Institute Genome Sequencing Center for Infectious Disease"/>
            <person name="Wu L."/>
            <person name="Ma J."/>
        </authorList>
    </citation>
    <scope>NUCLEOTIDE SEQUENCE [LARGE SCALE GENOMIC DNA]</scope>
    <source>
        <strain evidence="12">CGMCC 1.15297</strain>
    </source>
</reference>
<feature type="domain" description="GGDEF" evidence="10">
    <location>
        <begin position="470"/>
        <end position="602"/>
    </location>
</feature>
<dbReference type="InterPro" id="IPR029787">
    <property type="entry name" value="Nucleotide_cyclase"/>
</dbReference>
<comment type="catalytic activity">
    <reaction evidence="7">
        <text>2 GTP = 3',3'-c-di-GMP + 2 diphosphate</text>
        <dbReference type="Rhea" id="RHEA:24898"/>
        <dbReference type="ChEBI" id="CHEBI:33019"/>
        <dbReference type="ChEBI" id="CHEBI:37565"/>
        <dbReference type="ChEBI" id="CHEBI:58805"/>
        <dbReference type="EC" id="2.7.7.65"/>
    </reaction>
</comment>
<dbReference type="Gene3D" id="3.30.70.270">
    <property type="match status" value="1"/>
</dbReference>
<dbReference type="SUPFAM" id="SSF55073">
    <property type="entry name" value="Nucleotide cyclase"/>
    <property type="match status" value="1"/>
</dbReference>
<dbReference type="InterPro" id="IPR007895">
    <property type="entry name" value="MASE1"/>
</dbReference>
<dbReference type="Gene3D" id="2.10.70.100">
    <property type="match status" value="1"/>
</dbReference>
<dbReference type="InterPro" id="IPR000014">
    <property type="entry name" value="PAS"/>
</dbReference>
<keyword evidence="6 8" id="KW-0472">Membrane</keyword>
<dbReference type="InterPro" id="IPR000160">
    <property type="entry name" value="GGDEF_dom"/>
</dbReference>
<protein>
    <recommendedName>
        <fullName evidence="2">diguanylate cyclase</fullName>
        <ecNumber evidence="2">2.7.7.65</ecNumber>
    </recommendedName>
</protein>
<evidence type="ECO:0000256" key="2">
    <source>
        <dbReference type="ARBA" id="ARBA00012528"/>
    </source>
</evidence>
<dbReference type="PANTHER" id="PTHR45138:SF9">
    <property type="entry name" value="DIGUANYLATE CYCLASE DGCM-RELATED"/>
    <property type="match status" value="1"/>
</dbReference>
<feature type="transmembrane region" description="Helical" evidence="8">
    <location>
        <begin position="186"/>
        <end position="206"/>
    </location>
</feature>
<dbReference type="CDD" id="cd00130">
    <property type="entry name" value="PAS"/>
    <property type="match status" value="1"/>
</dbReference>
<dbReference type="PROSITE" id="PS50113">
    <property type="entry name" value="PAC"/>
    <property type="match status" value="1"/>
</dbReference>
<dbReference type="Gene3D" id="3.30.450.20">
    <property type="entry name" value="PAS domain"/>
    <property type="match status" value="1"/>
</dbReference>
<dbReference type="RefSeq" id="WP_188642333.1">
    <property type="nucleotide sequence ID" value="NZ_BMID01000001.1"/>
</dbReference>
<gene>
    <name evidence="11" type="ORF">GCM10010923_17520</name>
</gene>
<evidence type="ECO:0000259" key="9">
    <source>
        <dbReference type="PROSITE" id="PS50113"/>
    </source>
</evidence>
<feature type="transmembrane region" description="Helical" evidence="8">
    <location>
        <begin position="154"/>
        <end position="174"/>
    </location>
</feature>
<evidence type="ECO:0000256" key="3">
    <source>
        <dbReference type="ARBA" id="ARBA00022475"/>
    </source>
</evidence>
<feature type="transmembrane region" description="Helical" evidence="8">
    <location>
        <begin position="64"/>
        <end position="80"/>
    </location>
</feature>
<feature type="domain" description="PAC" evidence="9">
    <location>
        <begin position="372"/>
        <end position="424"/>
    </location>
</feature>
<proteinExistence type="predicted"/>
<organism evidence="11 12">
    <name type="scientific">Blastomonas marina</name>
    <dbReference type="NCBI Taxonomy" id="1867408"/>
    <lineage>
        <taxon>Bacteria</taxon>
        <taxon>Pseudomonadati</taxon>
        <taxon>Pseudomonadota</taxon>
        <taxon>Alphaproteobacteria</taxon>
        <taxon>Sphingomonadales</taxon>
        <taxon>Sphingomonadaceae</taxon>
        <taxon>Blastomonas</taxon>
    </lineage>
</organism>
<evidence type="ECO:0000313" key="12">
    <source>
        <dbReference type="Proteomes" id="UP000603317"/>
    </source>
</evidence>
<dbReference type="InterPro" id="IPR035965">
    <property type="entry name" value="PAS-like_dom_sf"/>
</dbReference>
<dbReference type="Proteomes" id="UP000603317">
    <property type="component" value="Unassembled WGS sequence"/>
</dbReference>
<evidence type="ECO:0000256" key="8">
    <source>
        <dbReference type="SAM" id="Phobius"/>
    </source>
</evidence>
<dbReference type="Pfam" id="PF00990">
    <property type="entry name" value="GGDEF"/>
    <property type="match status" value="1"/>
</dbReference>
<evidence type="ECO:0000256" key="5">
    <source>
        <dbReference type="ARBA" id="ARBA00022989"/>
    </source>
</evidence>
<dbReference type="InterPro" id="IPR043128">
    <property type="entry name" value="Rev_trsase/Diguanyl_cyclase"/>
</dbReference>
<dbReference type="SMART" id="SM00267">
    <property type="entry name" value="GGDEF"/>
    <property type="match status" value="1"/>
</dbReference>
<dbReference type="Pfam" id="PF05231">
    <property type="entry name" value="MASE1"/>
    <property type="match status" value="1"/>
</dbReference>
<dbReference type="SUPFAM" id="SSF55785">
    <property type="entry name" value="PYP-like sensor domain (PAS domain)"/>
    <property type="match status" value="1"/>
</dbReference>
<sequence>MSDRVDNAGITAWWAPLAFALGYGLLAVLALVTTRTADGIAVIWPSSGVLLAGLMLLKGNARIALLLLVGIASMVVNLVFNQSWLLATGFTAGNLAGGMIASRISLDGNRAWGRFDDPVWVARFFFGAVIASASGAMIAATLPAIESPLEFAGSWFSTVLLGQLIVAPTLVILYQGRHRRLLSRDMWLKAIVILLAGAASIAVAFFQTRFALLFLPLTVTVFATYLLGVTGALGMLMLVTIGGSTAAALDRLPTGFTDDPIISIYMLQLYLLTVFASALPLSTLLEKSRRQAQELARRNTLLETAEAFANVGHWRYDVESGEIEWSDEMYRIFGLDPDHDEPQDLNSGAIDAEHVEIVRAAFREAIISGKPFDYKIRIRRPSGELRFVHSSGYVERSEMDRSDALFGVFKDITNHVEAMGKLEQAWVQAEQDVRKALLLSETDQLTGVANRRKLLTMLAREMETADETGRDLAIIMLDVDHFKAINDTHGHGVGDLVLQKIAGAGRSCLRDQDLFGRLGGEEFLVILPGADAELAAKVAERLRHAVHELSGDPELGLDRLTVSLGVALHQTGADESFFLQAADAALYQSKADGRNRLTVARADAA</sequence>
<feature type="transmembrane region" description="Helical" evidence="8">
    <location>
        <begin position="118"/>
        <end position="142"/>
    </location>
</feature>
<dbReference type="EMBL" id="BMID01000001">
    <property type="protein sequence ID" value="GGA07916.1"/>
    <property type="molecule type" value="Genomic_DNA"/>
</dbReference>
<keyword evidence="3" id="KW-1003">Cell membrane</keyword>
<dbReference type="InterPro" id="IPR000700">
    <property type="entry name" value="PAS-assoc_C"/>
</dbReference>
<keyword evidence="5 8" id="KW-1133">Transmembrane helix</keyword>
<dbReference type="PANTHER" id="PTHR45138">
    <property type="entry name" value="REGULATORY COMPONENTS OF SENSORY TRANSDUCTION SYSTEM"/>
    <property type="match status" value="1"/>
</dbReference>
<evidence type="ECO:0000256" key="6">
    <source>
        <dbReference type="ARBA" id="ARBA00023136"/>
    </source>
</evidence>
<name>A0ABQ1FDC4_9SPHN</name>
<feature type="transmembrane region" description="Helical" evidence="8">
    <location>
        <begin position="261"/>
        <end position="281"/>
    </location>
</feature>
<dbReference type="PROSITE" id="PS50887">
    <property type="entry name" value="GGDEF"/>
    <property type="match status" value="1"/>
</dbReference>
<feature type="transmembrane region" description="Helical" evidence="8">
    <location>
        <begin position="226"/>
        <end position="249"/>
    </location>
</feature>
<comment type="subcellular location">
    <subcellularLocation>
        <location evidence="1">Cell membrane</location>
        <topology evidence="1">Multi-pass membrane protein</topology>
    </subcellularLocation>
</comment>
<feature type="transmembrane region" description="Helical" evidence="8">
    <location>
        <begin position="86"/>
        <end position="106"/>
    </location>
</feature>
<evidence type="ECO:0000256" key="7">
    <source>
        <dbReference type="ARBA" id="ARBA00034247"/>
    </source>
</evidence>
<keyword evidence="4 8" id="KW-0812">Transmembrane</keyword>
<dbReference type="CDD" id="cd01949">
    <property type="entry name" value="GGDEF"/>
    <property type="match status" value="1"/>
</dbReference>
<comment type="caution">
    <text evidence="11">The sequence shown here is derived from an EMBL/GenBank/DDBJ whole genome shotgun (WGS) entry which is preliminary data.</text>
</comment>
<evidence type="ECO:0000259" key="10">
    <source>
        <dbReference type="PROSITE" id="PS50887"/>
    </source>
</evidence>
<feature type="transmembrane region" description="Helical" evidence="8">
    <location>
        <begin position="12"/>
        <end position="33"/>
    </location>
</feature>
<dbReference type="InterPro" id="IPR050469">
    <property type="entry name" value="Diguanylate_Cyclase"/>
</dbReference>
<keyword evidence="12" id="KW-1185">Reference proteome</keyword>
<dbReference type="InterPro" id="IPR013655">
    <property type="entry name" value="PAS_fold_3"/>
</dbReference>
<evidence type="ECO:0000256" key="1">
    <source>
        <dbReference type="ARBA" id="ARBA00004651"/>
    </source>
</evidence>
<dbReference type="NCBIfam" id="TIGR00254">
    <property type="entry name" value="GGDEF"/>
    <property type="match status" value="1"/>
</dbReference>
<evidence type="ECO:0000313" key="11">
    <source>
        <dbReference type="EMBL" id="GGA07916.1"/>
    </source>
</evidence>
<dbReference type="EC" id="2.7.7.65" evidence="2"/>
<evidence type="ECO:0000256" key="4">
    <source>
        <dbReference type="ARBA" id="ARBA00022692"/>
    </source>
</evidence>
<accession>A0ABQ1FDC4</accession>